<name>A0ABW7ZY91_9ACTN</name>
<sequence>MTAGLESIGFGVLGVPQPSRTGELERHAGVLESVATSQAAIGEDGVRAHRLGGANAGAASDALDQHVLGKDGVLPRANAHAHQVSVAASVAQVAVTTIKWAGGVLTGLAGLAGLAALTPQGRLFLLARLRPFAQRVQQWIRTAMHAVGRIFTRLADLVRGQSAKARAGQTLQGEQKVITTRGRALADALPAVRTKVAHARISAGQARAGLDRAETQLRSAQRSLAEVKDTLTRHVEAVSAGRVDAATRLRFKQNLEGFGSRSDGISIQWRVQNAEVRLRNVRAQLRGHVSRHLDDAELRLTEGQHAVRGSGGVPPELQEVQNVVSALKARHAQLDDMAVTARRDADDIWDLWARA</sequence>
<dbReference type="EMBL" id="JBITMB010000001">
    <property type="protein sequence ID" value="MFI7439478.1"/>
    <property type="molecule type" value="Genomic_DNA"/>
</dbReference>
<evidence type="ECO:0000313" key="2">
    <source>
        <dbReference type="Proteomes" id="UP001612928"/>
    </source>
</evidence>
<comment type="caution">
    <text evidence="1">The sequence shown here is derived from an EMBL/GenBank/DDBJ whole genome shotgun (WGS) entry which is preliminary data.</text>
</comment>
<proteinExistence type="predicted"/>
<accession>A0ABW7ZY91</accession>
<protein>
    <submittedName>
        <fullName evidence="1">Uncharacterized protein</fullName>
    </submittedName>
</protein>
<keyword evidence="2" id="KW-1185">Reference proteome</keyword>
<organism evidence="1 2">
    <name type="scientific">Nonomuraea indica</name>
    <dbReference type="NCBI Taxonomy" id="1581193"/>
    <lineage>
        <taxon>Bacteria</taxon>
        <taxon>Bacillati</taxon>
        <taxon>Actinomycetota</taxon>
        <taxon>Actinomycetes</taxon>
        <taxon>Streptosporangiales</taxon>
        <taxon>Streptosporangiaceae</taxon>
        <taxon>Nonomuraea</taxon>
    </lineage>
</organism>
<evidence type="ECO:0000313" key="1">
    <source>
        <dbReference type="EMBL" id="MFI7439478.1"/>
    </source>
</evidence>
<reference evidence="1 2" key="1">
    <citation type="submission" date="2024-10" db="EMBL/GenBank/DDBJ databases">
        <title>The Natural Products Discovery Center: Release of the First 8490 Sequenced Strains for Exploring Actinobacteria Biosynthetic Diversity.</title>
        <authorList>
            <person name="Kalkreuter E."/>
            <person name="Kautsar S.A."/>
            <person name="Yang D."/>
            <person name="Bader C.D."/>
            <person name="Teijaro C.N."/>
            <person name="Fluegel L."/>
            <person name="Davis C.M."/>
            <person name="Simpson J.R."/>
            <person name="Lauterbach L."/>
            <person name="Steele A.D."/>
            <person name="Gui C."/>
            <person name="Meng S."/>
            <person name="Li G."/>
            <person name="Viehrig K."/>
            <person name="Ye F."/>
            <person name="Su P."/>
            <person name="Kiefer A.F."/>
            <person name="Nichols A."/>
            <person name="Cepeda A.J."/>
            <person name="Yan W."/>
            <person name="Fan B."/>
            <person name="Jiang Y."/>
            <person name="Adhikari A."/>
            <person name="Zheng C.-J."/>
            <person name="Schuster L."/>
            <person name="Cowan T.M."/>
            <person name="Smanski M.J."/>
            <person name="Chevrette M.G."/>
            <person name="De Carvalho L.P.S."/>
            <person name="Shen B."/>
        </authorList>
    </citation>
    <scope>NUCLEOTIDE SEQUENCE [LARGE SCALE GENOMIC DNA]</scope>
    <source>
        <strain evidence="1 2">NPDC049503</strain>
    </source>
</reference>
<gene>
    <name evidence="1" type="ORF">ACIBP5_05885</name>
</gene>
<dbReference type="Proteomes" id="UP001612928">
    <property type="component" value="Unassembled WGS sequence"/>
</dbReference>
<dbReference type="RefSeq" id="WP_397019068.1">
    <property type="nucleotide sequence ID" value="NZ_JBITMB010000001.1"/>
</dbReference>